<sequence length="1012" mass="113992">MATQADIDALSDKLNTIGPLSWVIADCPVVALFNNNSIEDLDTLGQPLDRNGCGDLLRLWVGMNQDTHELFVTLTIRIRVSPVRKRTRRQGRLMFMVVPSTTLQLQSAVVGYDCLGNNLSQHLFDMPSDTQSAKSKLLHLSLYLGSHTSDVIMPAFQCRANVMPQAMNLLRKLKSLSETSSFQLYTNLDESRQTAFQHVSNILMGGHPVITPSIDIKGFYPGGRSACKNLWADQGWLEAGDKDSSGRESEIEKNQKELHVPLDPQPPPPYEPNSVPNHVPASTVPCGSSPPRTIVSEQGMPATAPPSHSSPVRSISQLHSQQLRPDKPENTLPGVDRAFLRVRDPTPATPEKSLSSNYTATFLSGFPDQSPLAQTRDRLTAQIRAVATDTSLPSLQVAASSVTESALDKDNVNIPARVNSPSDIVDCVPDSASRKRQPSHSLEARPRNTNKRPTLSHERHQTLLHNLQAELSPTIPDTISYHNEDTTRLTTDNIIATDQKHQLTRWLNHAWLYYPSAHYLFVTELLRYGSALSSNNSQDEIATCHANCTVAVITHCTKQVLAEELSCVSSDCEVDAETRDLVRWLYVLRPGADMELFSSLLQLSVLGQRSLFVSRTSEHYNALVASFKRQKAETVSQAYIKYGAELLQTIMEDGVETHDAPDAPLYFGPVPTPELDLTTQLGLDCLEETLVIRPALGEECKTVDITNHENHLTPDVIREGGEDWIDFYWTLVDLVIPGERTLLDPRDPVVGDVTTPWINANFNVKIFVTNFFDPRNDMPPYDINNDEFQAWLVEWRSARQVQHYGPGESEGNSVPTRAEIAAYKNQQERHLLNLEHTFYTRTCVHYEVFIMWNFNASAAEGEYTSPRVSASNIRFLFDIVDAYPPEHLDRLELHFVFKDVRLGRYTHIANSKREYECDTKLGRQWVRIIKEGIKESEQLTDDVEDGIYPNMDAVSPLKWEIAHNVRGKMLRTFGKDNLLARGQLKFVMFDAFKESRRARRLDPDVRRWLREA</sequence>
<proteinExistence type="predicted"/>
<keyword evidence="3" id="KW-1185">Reference proteome</keyword>
<feature type="region of interest" description="Disordered" evidence="1">
    <location>
        <begin position="418"/>
        <end position="456"/>
    </location>
</feature>
<feature type="region of interest" description="Disordered" evidence="1">
    <location>
        <begin position="238"/>
        <end position="333"/>
    </location>
</feature>
<evidence type="ECO:0000313" key="2">
    <source>
        <dbReference type="EMBL" id="KEQ59488.1"/>
    </source>
</evidence>
<feature type="compositionally biased region" description="Basic and acidic residues" evidence="1">
    <location>
        <begin position="239"/>
        <end position="260"/>
    </location>
</feature>
<dbReference type="AlphaFoldDB" id="A0A074VG83"/>
<protein>
    <submittedName>
        <fullName evidence="2">Uncharacterized protein</fullName>
    </submittedName>
</protein>
<gene>
    <name evidence="2" type="ORF">M437DRAFT_69166</name>
</gene>
<dbReference type="GeneID" id="63918601"/>
<feature type="compositionally biased region" description="Polar residues" evidence="1">
    <location>
        <begin position="306"/>
        <end position="323"/>
    </location>
</feature>
<organism evidence="2 3">
    <name type="scientific">Aureobasidium melanogenum (strain CBS 110374)</name>
    <name type="common">Aureobasidium pullulans var. melanogenum</name>
    <dbReference type="NCBI Taxonomy" id="1043003"/>
    <lineage>
        <taxon>Eukaryota</taxon>
        <taxon>Fungi</taxon>
        <taxon>Dikarya</taxon>
        <taxon>Ascomycota</taxon>
        <taxon>Pezizomycotina</taxon>
        <taxon>Dothideomycetes</taxon>
        <taxon>Dothideomycetidae</taxon>
        <taxon>Dothideales</taxon>
        <taxon>Saccotheciaceae</taxon>
        <taxon>Aureobasidium</taxon>
    </lineage>
</organism>
<dbReference type="RefSeq" id="XP_040876511.1">
    <property type="nucleotide sequence ID" value="XM_041025228.1"/>
</dbReference>
<dbReference type="EMBL" id="KL584848">
    <property type="protein sequence ID" value="KEQ59488.1"/>
    <property type="molecule type" value="Genomic_DNA"/>
</dbReference>
<dbReference type="Proteomes" id="UP000030672">
    <property type="component" value="Unassembled WGS sequence"/>
</dbReference>
<name>A0A074VG83_AURM1</name>
<evidence type="ECO:0000256" key="1">
    <source>
        <dbReference type="SAM" id="MobiDB-lite"/>
    </source>
</evidence>
<evidence type="ECO:0000313" key="3">
    <source>
        <dbReference type="Proteomes" id="UP000030672"/>
    </source>
</evidence>
<dbReference type="HOGENOM" id="CLU_297530_0_0_1"/>
<accession>A0A074VG83</accession>
<reference evidence="2 3" key="1">
    <citation type="journal article" date="2014" name="BMC Genomics">
        <title>Genome sequencing of four Aureobasidium pullulans varieties: biotechnological potential, stress tolerance, and description of new species.</title>
        <authorList>
            <person name="Gostin Ar C."/>
            <person name="Ohm R.A."/>
            <person name="Kogej T."/>
            <person name="Sonjak S."/>
            <person name="Turk M."/>
            <person name="Zajc J."/>
            <person name="Zalar P."/>
            <person name="Grube M."/>
            <person name="Sun H."/>
            <person name="Han J."/>
            <person name="Sharma A."/>
            <person name="Chiniquy J."/>
            <person name="Ngan C.Y."/>
            <person name="Lipzen A."/>
            <person name="Barry K."/>
            <person name="Grigoriev I.V."/>
            <person name="Gunde-Cimerman N."/>
        </authorList>
    </citation>
    <scope>NUCLEOTIDE SEQUENCE [LARGE SCALE GENOMIC DNA]</scope>
    <source>
        <strain evidence="2 3">CBS 110374</strain>
    </source>
</reference>